<dbReference type="EMBL" id="JANQDX010000017">
    <property type="protein sequence ID" value="KAL0907593.1"/>
    <property type="molecule type" value="Genomic_DNA"/>
</dbReference>
<comment type="similarity">
    <text evidence="1">Belongs to the universal ribosomal protein uS14 family.</text>
</comment>
<dbReference type="GO" id="GO:1990904">
    <property type="term" value="C:ribonucleoprotein complex"/>
    <property type="evidence" value="ECO:0007669"/>
    <property type="project" value="UniProtKB-KW"/>
</dbReference>
<keyword evidence="7" id="KW-1185">Reference proteome</keyword>
<sequence length="439" mass="48659">MRQSLPATTLNADDCAAGNHQHLIPKCSIYLTQSAKPRAVGSPAAEIHQESSQDAAMCPKAVREQRNQGQATWEQGGEALTNSSFYTFPSAGRGPMSFSPLLGDGREPSSSGRELLFLPTFRQRQRTFFLRQRTALPSNLSAKAENLLPPEENRSFSNLLAKAENLCPFSPLLGRGPISFSPLLGDGREPSSSDREPLFLPTFRQRQRTFFLRQRTALPSNLSAKAENLLPPAENRSFSNLSAKAENLCPFSPLLGEGREPDTMLTSPGIMSDIFYRLLLHNVFSFVISQFPPPFRLVLPIPCKALLHCKIFGHSLHRFSAARRLVSADLACIIPSLLLSYIIFLLLLNVGSRNIHLSGDCEVPCQKSSLGFLGCEERASETEMGHSNVWNSHPKTYGPGSWTCRVCGNSHGLIRKYGLMCCRQSFRNNAKEISFIKYQ</sequence>
<evidence type="ECO:0000256" key="5">
    <source>
        <dbReference type="SAM" id="Phobius"/>
    </source>
</evidence>
<dbReference type="Pfam" id="PF00253">
    <property type="entry name" value="Ribosomal_S14"/>
    <property type="match status" value="1"/>
</dbReference>
<dbReference type="FunFam" id="4.10.830.10:FF:000002">
    <property type="entry name" value="40S ribosomal protein S29"/>
    <property type="match status" value="1"/>
</dbReference>
<keyword evidence="5" id="KW-0472">Membrane</keyword>
<dbReference type="InterPro" id="IPR001209">
    <property type="entry name" value="Ribosomal_uS14"/>
</dbReference>
<keyword evidence="3" id="KW-0687">Ribonucleoprotein</keyword>
<feature type="region of interest" description="Disordered" evidence="4">
    <location>
        <begin position="45"/>
        <end position="76"/>
    </location>
</feature>
<evidence type="ECO:0000256" key="4">
    <source>
        <dbReference type="SAM" id="MobiDB-lite"/>
    </source>
</evidence>
<dbReference type="InterPro" id="IPR043140">
    <property type="entry name" value="Ribosomal_uS14_sf"/>
</dbReference>
<evidence type="ECO:0000256" key="1">
    <source>
        <dbReference type="ARBA" id="ARBA00009083"/>
    </source>
</evidence>
<name>A0ABD0U5I6_DENTH</name>
<proteinExistence type="inferred from homology"/>
<organism evidence="6 7">
    <name type="scientific">Dendrobium thyrsiflorum</name>
    <name type="common">Pinecone-like raceme dendrobium</name>
    <name type="synonym">Orchid</name>
    <dbReference type="NCBI Taxonomy" id="117978"/>
    <lineage>
        <taxon>Eukaryota</taxon>
        <taxon>Viridiplantae</taxon>
        <taxon>Streptophyta</taxon>
        <taxon>Embryophyta</taxon>
        <taxon>Tracheophyta</taxon>
        <taxon>Spermatophyta</taxon>
        <taxon>Magnoliopsida</taxon>
        <taxon>Liliopsida</taxon>
        <taxon>Asparagales</taxon>
        <taxon>Orchidaceae</taxon>
        <taxon>Epidendroideae</taxon>
        <taxon>Malaxideae</taxon>
        <taxon>Dendrobiinae</taxon>
        <taxon>Dendrobium</taxon>
    </lineage>
</organism>
<dbReference type="InterPro" id="IPR039744">
    <property type="entry name" value="RIbosomal_uS14_euk_arc"/>
</dbReference>
<accession>A0ABD0U5I6</accession>
<reference evidence="6 7" key="1">
    <citation type="journal article" date="2024" name="Plant Biotechnol. J.">
        <title>Dendrobium thyrsiflorum genome and its molecular insights into genes involved in important horticultural traits.</title>
        <authorList>
            <person name="Chen B."/>
            <person name="Wang J.Y."/>
            <person name="Zheng P.J."/>
            <person name="Li K.L."/>
            <person name="Liang Y.M."/>
            <person name="Chen X.F."/>
            <person name="Zhang C."/>
            <person name="Zhao X."/>
            <person name="He X."/>
            <person name="Zhang G.Q."/>
            <person name="Liu Z.J."/>
            <person name="Xu Q."/>
        </authorList>
    </citation>
    <scope>NUCLEOTIDE SEQUENCE [LARGE SCALE GENOMIC DNA]</scope>
    <source>
        <strain evidence="6">GZMU011</strain>
    </source>
</reference>
<keyword evidence="5" id="KW-1133">Transmembrane helix</keyword>
<evidence type="ECO:0000313" key="6">
    <source>
        <dbReference type="EMBL" id="KAL0907593.1"/>
    </source>
</evidence>
<protein>
    <submittedName>
        <fullName evidence="6">Uncharacterized protein</fullName>
    </submittedName>
</protein>
<keyword evidence="5" id="KW-0812">Transmembrane</keyword>
<dbReference type="GO" id="GO:0005840">
    <property type="term" value="C:ribosome"/>
    <property type="evidence" value="ECO:0007669"/>
    <property type="project" value="UniProtKB-KW"/>
</dbReference>
<gene>
    <name evidence="6" type="ORF">M5K25_022011</name>
</gene>
<dbReference type="Proteomes" id="UP001552299">
    <property type="component" value="Unassembled WGS sequence"/>
</dbReference>
<dbReference type="PANTHER" id="PTHR12010:SF22">
    <property type="entry name" value="SMALL RIBOSOMAL SUBUNIT PROTEIN US14Z_US14Y_US14X"/>
    <property type="match status" value="1"/>
</dbReference>
<dbReference type="PANTHER" id="PTHR12010">
    <property type="entry name" value="40S RIBOSOMAL PROTEIN S29"/>
    <property type="match status" value="1"/>
</dbReference>
<dbReference type="AlphaFoldDB" id="A0ABD0U5I6"/>
<comment type="caution">
    <text evidence="6">The sequence shown here is derived from an EMBL/GenBank/DDBJ whole genome shotgun (WGS) entry which is preliminary data.</text>
</comment>
<evidence type="ECO:0000256" key="2">
    <source>
        <dbReference type="ARBA" id="ARBA00022980"/>
    </source>
</evidence>
<dbReference type="Gene3D" id="4.10.830.10">
    <property type="entry name" value="30s Ribosomal Protein S14, Chain N"/>
    <property type="match status" value="1"/>
</dbReference>
<evidence type="ECO:0000256" key="3">
    <source>
        <dbReference type="ARBA" id="ARBA00023274"/>
    </source>
</evidence>
<evidence type="ECO:0000313" key="7">
    <source>
        <dbReference type="Proteomes" id="UP001552299"/>
    </source>
</evidence>
<keyword evidence="2" id="KW-0689">Ribosomal protein</keyword>
<feature type="transmembrane region" description="Helical" evidence="5">
    <location>
        <begin position="325"/>
        <end position="348"/>
    </location>
</feature>